<sequence length="375" mass="43807">MVKNLLQSKTFRIAILICDAPTHGKKYNGVVSDNHPDEDIEDAIKLLIESKIILVATLFSQITLLMFQEIKKMYQNADQEELLMFADLENTQQGKIWEELVDLISSASQKASQTNNTGTKSKNIQINKRSQAGAMQALCNQIKDPFQFYKLPEVKTIPIKFQVYSVELQQDSFENNIENLKFAQGQLKQVFLMKRQNNHDELYVIKMPIGNNTYTSQEQTIFERRSYLISKCLMKKFIRELREARDKIDMFIKIPEVQYSDFLILKDIEKKNSFWIAERYFTGEFVRYNNNYGYINDNNSDINHLAQAFTYYTYIISNFNYMVNDVQGVGNYITDPALNTKENNFDETDMGIDGQAMFIVNYVGETYWKKILRFA</sequence>
<dbReference type="GO" id="GO:0005737">
    <property type="term" value="C:cytoplasm"/>
    <property type="evidence" value="ECO:0007669"/>
    <property type="project" value="TreeGrafter"/>
</dbReference>
<dbReference type="Proteomes" id="UP000692954">
    <property type="component" value="Unassembled WGS sequence"/>
</dbReference>
<keyword evidence="1" id="KW-0723">Serine/threonine-protein kinase</keyword>
<protein>
    <recommendedName>
        <fullName evidence="4">Alpha-type protein kinase domain-containing protein</fullName>
    </recommendedName>
</protein>
<evidence type="ECO:0000256" key="1">
    <source>
        <dbReference type="ARBA" id="ARBA00022527"/>
    </source>
</evidence>
<keyword evidence="2" id="KW-0808">Transferase</keyword>
<dbReference type="Pfam" id="PF02816">
    <property type="entry name" value="Alpha_kinase"/>
    <property type="match status" value="1"/>
</dbReference>
<dbReference type="AlphaFoldDB" id="A0A8S1L8R6"/>
<proteinExistence type="predicted"/>
<dbReference type="SMART" id="SM00811">
    <property type="entry name" value="Alpha_kinase"/>
    <property type="match status" value="1"/>
</dbReference>
<dbReference type="PROSITE" id="PS51158">
    <property type="entry name" value="ALPHA_KINASE"/>
    <property type="match status" value="1"/>
</dbReference>
<dbReference type="OrthoDB" id="430683at2759"/>
<dbReference type="GO" id="GO:0004674">
    <property type="term" value="F:protein serine/threonine kinase activity"/>
    <property type="evidence" value="ECO:0007669"/>
    <property type="project" value="UniProtKB-KW"/>
</dbReference>
<dbReference type="PANTHER" id="PTHR47763:SF1">
    <property type="entry name" value="DUF659 DOMAIN-CONTAINING PROTEIN"/>
    <property type="match status" value="1"/>
</dbReference>
<reference evidence="5" key="1">
    <citation type="submission" date="2021-01" db="EMBL/GenBank/DDBJ databases">
        <authorList>
            <consortium name="Genoscope - CEA"/>
            <person name="William W."/>
        </authorList>
    </citation>
    <scope>NUCLEOTIDE SEQUENCE</scope>
</reference>
<dbReference type="InterPro" id="IPR004166">
    <property type="entry name" value="a-kinase_dom"/>
</dbReference>
<evidence type="ECO:0000259" key="4">
    <source>
        <dbReference type="PROSITE" id="PS51158"/>
    </source>
</evidence>
<evidence type="ECO:0000313" key="6">
    <source>
        <dbReference type="Proteomes" id="UP000692954"/>
    </source>
</evidence>
<feature type="domain" description="Alpha-type protein kinase" evidence="4">
    <location>
        <begin position="160"/>
        <end position="375"/>
    </location>
</feature>
<dbReference type="PANTHER" id="PTHR47763">
    <property type="entry name" value="ALPHA-PROTEIN KINASE VWKA"/>
    <property type="match status" value="1"/>
</dbReference>
<dbReference type="GO" id="GO:0005524">
    <property type="term" value="F:ATP binding"/>
    <property type="evidence" value="ECO:0007669"/>
    <property type="project" value="InterPro"/>
</dbReference>
<dbReference type="CDD" id="cd04515">
    <property type="entry name" value="Alpha_kinase"/>
    <property type="match status" value="1"/>
</dbReference>
<gene>
    <name evidence="5" type="ORF">PSON_ATCC_30995.1.T0180373</name>
</gene>
<name>A0A8S1L8R6_9CILI</name>
<keyword evidence="6" id="KW-1185">Reference proteome</keyword>
<keyword evidence="3" id="KW-0418">Kinase</keyword>
<dbReference type="InterPro" id="IPR052969">
    <property type="entry name" value="Thr-specific_kinase-like"/>
</dbReference>
<evidence type="ECO:0000256" key="3">
    <source>
        <dbReference type="ARBA" id="ARBA00022777"/>
    </source>
</evidence>
<dbReference type="EMBL" id="CAJJDN010000018">
    <property type="protein sequence ID" value="CAD8064188.1"/>
    <property type="molecule type" value="Genomic_DNA"/>
</dbReference>
<organism evidence="5 6">
    <name type="scientific">Paramecium sonneborni</name>
    <dbReference type="NCBI Taxonomy" id="65129"/>
    <lineage>
        <taxon>Eukaryota</taxon>
        <taxon>Sar</taxon>
        <taxon>Alveolata</taxon>
        <taxon>Ciliophora</taxon>
        <taxon>Intramacronucleata</taxon>
        <taxon>Oligohymenophorea</taxon>
        <taxon>Peniculida</taxon>
        <taxon>Parameciidae</taxon>
        <taxon>Paramecium</taxon>
    </lineage>
</organism>
<evidence type="ECO:0000313" key="5">
    <source>
        <dbReference type="EMBL" id="CAD8064188.1"/>
    </source>
</evidence>
<evidence type="ECO:0000256" key="2">
    <source>
        <dbReference type="ARBA" id="ARBA00022679"/>
    </source>
</evidence>
<accession>A0A8S1L8R6</accession>
<comment type="caution">
    <text evidence="5">The sequence shown here is derived from an EMBL/GenBank/DDBJ whole genome shotgun (WGS) entry which is preliminary data.</text>
</comment>